<dbReference type="Gene3D" id="3.90.79.10">
    <property type="entry name" value="Nucleoside Triphosphate Pyrophosphohydrolase"/>
    <property type="match status" value="1"/>
</dbReference>
<dbReference type="EMBL" id="JAFMYW010000015">
    <property type="protein sequence ID" value="MBO0952892.1"/>
    <property type="molecule type" value="Genomic_DNA"/>
</dbReference>
<accession>A0ABS3JVE8</accession>
<dbReference type="InterPro" id="IPR020084">
    <property type="entry name" value="NUDIX_hydrolase_CS"/>
</dbReference>
<dbReference type="CDD" id="cd03424">
    <property type="entry name" value="NUDIX_ADPRase_Nudt5_UGPPase_Nudt14"/>
    <property type="match status" value="1"/>
</dbReference>
<evidence type="ECO:0000256" key="6">
    <source>
        <dbReference type="ARBA" id="ARBA00032162"/>
    </source>
</evidence>
<organism evidence="9 10">
    <name type="scientific">Fibrella forsythiae</name>
    <dbReference type="NCBI Taxonomy" id="2817061"/>
    <lineage>
        <taxon>Bacteria</taxon>
        <taxon>Pseudomonadati</taxon>
        <taxon>Bacteroidota</taxon>
        <taxon>Cytophagia</taxon>
        <taxon>Cytophagales</taxon>
        <taxon>Spirosomataceae</taxon>
        <taxon>Fibrella</taxon>
    </lineage>
</organism>
<dbReference type="InterPro" id="IPR000086">
    <property type="entry name" value="NUDIX_hydrolase_dom"/>
</dbReference>
<evidence type="ECO:0000313" key="10">
    <source>
        <dbReference type="Proteomes" id="UP000664628"/>
    </source>
</evidence>
<proteinExistence type="inferred from homology"/>
<dbReference type="PROSITE" id="PS00893">
    <property type="entry name" value="NUDIX_BOX"/>
    <property type="match status" value="1"/>
</dbReference>
<dbReference type="Proteomes" id="UP000664628">
    <property type="component" value="Unassembled WGS sequence"/>
</dbReference>
<reference evidence="9 10" key="1">
    <citation type="submission" date="2021-03" db="EMBL/GenBank/DDBJ databases">
        <title>Fibrella sp. HMF5405 genome sequencing and assembly.</title>
        <authorList>
            <person name="Kang H."/>
            <person name="Kim H."/>
            <person name="Bae S."/>
            <person name="Joh K."/>
        </authorList>
    </citation>
    <scope>NUCLEOTIDE SEQUENCE [LARGE SCALE GENOMIC DNA]</scope>
    <source>
        <strain evidence="9 10">HMF5405</strain>
    </source>
</reference>
<evidence type="ECO:0000259" key="8">
    <source>
        <dbReference type="PROSITE" id="PS51462"/>
    </source>
</evidence>
<sequence length="192" mass="21839">MNLLSFSTDPKPWTVEESTFVYAEPWLTVRRDAVRLQNGGYIPDYYTLEYPDWINVVAVTKGGELVLLRQYRHGIKQVAYELCAGCVDPGEQPLEAARRELLEETGYGGGEWRLLMTLSANPGTHTNLTYSYLALGVEKRQEPDLELTEEISVHLVELQELLPLLDGGQVLQSLHMAPLLRYWLMESTLKAR</sequence>
<keyword evidence="10" id="KW-1185">Reference proteome</keyword>
<keyword evidence="5 9" id="KW-0378">Hydrolase</keyword>
<dbReference type="PANTHER" id="PTHR11839:SF18">
    <property type="entry name" value="NUDIX HYDROLASE DOMAIN-CONTAINING PROTEIN"/>
    <property type="match status" value="1"/>
</dbReference>
<evidence type="ECO:0000256" key="2">
    <source>
        <dbReference type="ARBA" id="ARBA00001946"/>
    </source>
</evidence>
<evidence type="ECO:0000256" key="3">
    <source>
        <dbReference type="ARBA" id="ARBA00007275"/>
    </source>
</evidence>
<dbReference type="GO" id="GO:0016787">
    <property type="term" value="F:hydrolase activity"/>
    <property type="evidence" value="ECO:0007669"/>
    <property type="project" value="UniProtKB-KW"/>
</dbReference>
<dbReference type="SUPFAM" id="SSF55811">
    <property type="entry name" value="Nudix"/>
    <property type="match status" value="1"/>
</dbReference>
<gene>
    <name evidence="9" type="ORF">J2I46_30240</name>
</gene>
<protein>
    <recommendedName>
        <fullName evidence="4">GDP-mannose pyrophosphatase</fullName>
    </recommendedName>
    <alternativeName>
        <fullName evidence="6">GDP-mannose hydrolase</fullName>
    </alternativeName>
    <alternativeName>
        <fullName evidence="7">GDPMK</fullName>
    </alternativeName>
</protein>
<dbReference type="PROSITE" id="PS51462">
    <property type="entry name" value="NUDIX"/>
    <property type="match status" value="1"/>
</dbReference>
<comment type="caution">
    <text evidence="9">The sequence shown here is derived from an EMBL/GenBank/DDBJ whole genome shotgun (WGS) entry which is preliminary data.</text>
</comment>
<evidence type="ECO:0000256" key="1">
    <source>
        <dbReference type="ARBA" id="ARBA00000847"/>
    </source>
</evidence>
<dbReference type="PANTHER" id="PTHR11839">
    <property type="entry name" value="UDP/ADP-SUGAR PYROPHOSPHATASE"/>
    <property type="match status" value="1"/>
</dbReference>
<dbReference type="Pfam" id="PF00293">
    <property type="entry name" value="NUDIX"/>
    <property type="match status" value="1"/>
</dbReference>
<evidence type="ECO:0000256" key="4">
    <source>
        <dbReference type="ARBA" id="ARBA00016377"/>
    </source>
</evidence>
<evidence type="ECO:0000313" key="9">
    <source>
        <dbReference type="EMBL" id="MBO0952892.1"/>
    </source>
</evidence>
<dbReference type="InterPro" id="IPR015797">
    <property type="entry name" value="NUDIX_hydrolase-like_dom_sf"/>
</dbReference>
<dbReference type="RefSeq" id="WP_207332845.1">
    <property type="nucleotide sequence ID" value="NZ_JAFMYW010000015.1"/>
</dbReference>
<feature type="domain" description="Nudix hydrolase" evidence="8">
    <location>
        <begin position="49"/>
        <end position="178"/>
    </location>
</feature>
<comment type="catalytic activity">
    <reaction evidence="1">
        <text>GDP-alpha-D-mannose + H2O = alpha-D-mannose 1-phosphate + GMP + 2 H(+)</text>
        <dbReference type="Rhea" id="RHEA:27978"/>
        <dbReference type="ChEBI" id="CHEBI:15377"/>
        <dbReference type="ChEBI" id="CHEBI:15378"/>
        <dbReference type="ChEBI" id="CHEBI:57527"/>
        <dbReference type="ChEBI" id="CHEBI:58115"/>
        <dbReference type="ChEBI" id="CHEBI:58409"/>
    </reaction>
</comment>
<evidence type="ECO:0000256" key="5">
    <source>
        <dbReference type="ARBA" id="ARBA00022801"/>
    </source>
</evidence>
<comment type="similarity">
    <text evidence="3">Belongs to the Nudix hydrolase family. NudK subfamily.</text>
</comment>
<comment type="cofactor">
    <cofactor evidence="2">
        <name>Mg(2+)</name>
        <dbReference type="ChEBI" id="CHEBI:18420"/>
    </cofactor>
</comment>
<name>A0ABS3JVE8_9BACT</name>
<evidence type="ECO:0000256" key="7">
    <source>
        <dbReference type="ARBA" id="ARBA00032272"/>
    </source>
</evidence>